<dbReference type="InterPro" id="IPR012678">
    <property type="entry name" value="Ribosomal_uL23/eL15/eS24_sf"/>
</dbReference>
<dbReference type="PANTHER" id="PTHR11620">
    <property type="entry name" value="60S RIBOSOMAL PROTEIN L23A"/>
    <property type="match status" value="1"/>
</dbReference>
<evidence type="ECO:0000313" key="8">
    <source>
        <dbReference type="EMBL" id="SCW21798.1"/>
    </source>
</evidence>
<comment type="subunit">
    <text evidence="7">Part of the 50S ribosomal subunit.</text>
</comment>
<evidence type="ECO:0000256" key="1">
    <source>
        <dbReference type="ARBA" id="ARBA00006700"/>
    </source>
</evidence>
<dbReference type="GO" id="GO:0006412">
    <property type="term" value="P:translation"/>
    <property type="evidence" value="ECO:0007669"/>
    <property type="project" value="UniProtKB-UniRule"/>
</dbReference>
<keyword evidence="4 7" id="KW-0689">Ribosomal protein</keyword>
<sequence length="100" mass="11602">MSKNKIKFLSDIVKKPLLTDKSTQLLEENQYCFKIQKNVRKPDIKQAIEYLFNVKVVSINIMNLPPKKHSVGKFIGRKPIYKKAIIKIKDGNSINLFPEN</sequence>
<dbReference type="FunFam" id="3.30.70.330:FF:000001">
    <property type="entry name" value="50S ribosomal protein L23"/>
    <property type="match status" value="1"/>
</dbReference>
<dbReference type="InterPro" id="IPR013025">
    <property type="entry name" value="Ribosomal_uL23-like"/>
</dbReference>
<dbReference type="HAMAP" id="MF_01369_B">
    <property type="entry name" value="Ribosomal_uL23_B"/>
    <property type="match status" value="1"/>
</dbReference>
<keyword evidence="2 7" id="KW-0699">rRNA-binding</keyword>
<keyword evidence="8" id="KW-0934">Plastid</keyword>
<proteinExistence type="inferred from homology"/>
<dbReference type="NCBIfam" id="NF004368">
    <property type="entry name" value="PRK05738.3-4"/>
    <property type="match status" value="1"/>
</dbReference>
<dbReference type="SUPFAM" id="SSF54189">
    <property type="entry name" value="Ribosomal proteins S24e, L23 and L15e"/>
    <property type="match status" value="1"/>
</dbReference>
<comment type="function">
    <text evidence="7">Binds to 23S rRNA.</text>
</comment>
<dbReference type="AlphaFoldDB" id="A0A1G4NT07"/>
<dbReference type="Pfam" id="PF00276">
    <property type="entry name" value="Ribosomal_L23"/>
    <property type="match status" value="1"/>
</dbReference>
<dbReference type="GO" id="GO:0009507">
    <property type="term" value="C:chloroplast"/>
    <property type="evidence" value="ECO:0007669"/>
    <property type="project" value="UniProtKB-SubCell"/>
</dbReference>
<gene>
    <name evidence="7 8" type="primary">rpl23</name>
    <name evidence="8" type="ORF">JFC0074_164</name>
</gene>
<dbReference type="RefSeq" id="YP_009313544.1">
    <property type="nucleotide sequence ID" value="NC_031657.1"/>
</dbReference>
<organism evidence="8">
    <name type="scientific">Galaxaura rugosa</name>
    <dbReference type="NCBI Taxonomy" id="268570"/>
    <lineage>
        <taxon>Eukaryota</taxon>
        <taxon>Rhodophyta</taxon>
        <taxon>Florideophyceae</taxon>
        <taxon>Nemaliophycidae</taxon>
        <taxon>Nemaliales</taxon>
        <taxon>Galaxauraceae</taxon>
        <taxon>Galaxaura</taxon>
    </lineage>
</organism>
<protein>
    <recommendedName>
        <fullName evidence="6 7">Large ribosomal subunit protein uL23c</fullName>
    </recommendedName>
</protein>
<evidence type="ECO:0000256" key="4">
    <source>
        <dbReference type="ARBA" id="ARBA00022980"/>
    </source>
</evidence>
<dbReference type="GO" id="GO:1990904">
    <property type="term" value="C:ribonucleoprotein complex"/>
    <property type="evidence" value="ECO:0007669"/>
    <property type="project" value="UniProtKB-KW"/>
</dbReference>
<dbReference type="Gene3D" id="3.30.70.330">
    <property type="match status" value="1"/>
</dbReference>
<dbReference type="InterPro" id="IPR012677">
    <property type="entry name" value="Nucleotide-bd_a/b_plait_sf"/>
</dbReference>
<name>A0A1G4NT07_9FLOR</name>
<accession>A0A1G4NT07</accession>
<keyword evidence="8" id="KW-0150">Chloroplast</keyword>
<evidence type="ECO:0000256" key="7">
    <source>
        <dbReference type="HAMAP-Rule" id="MF_01369"/>
    </source>
</evidence>
<comment type="subcellular location">
    <subcellularLocation>
        <location evidence="7">Plastid</location>
        <location evidence="7">Chloroplast</location>
    </subcellularLocation>
</comment>
<keyword evidence="3 7" id="KW-0694">RNA-binding</keyword>
<evidence type="ECO:0000256" key="3">
    <source>
        <dbReference type="ARBA" id="ARBA00022884"/>
    </source>
</evidence>
<dbReference type="GO" id="GO:0019843">
    <property type="term" value="F:rRNA binding"/>
    <property type="evidence" value="ECO:0007669"/>
    <property type="project" value="UniProtKB-UniRule"/>
</dbReference>
<reference evidence="8" key="1">
    <citation type="submission" date="2016-10" db="EMBL/GenBank/DDBJ databases">
        <title>Chloroplast genomes as a tool to resolve red algal phylogenies: a case study in the Nemaliales.</title>
        <authorList>
            <person name="Costa J.F."/>
            <person name="Lin S.M."/>
            <person name="Macaya E.C."/>
            <person name="Fernandez-Garcia C."/>
            <person name="Verbruggen H."/>
        </authorList>
    </citation>
    <scope>NUCLEOTIDE SEQUENCE</scope>
    <source>
        <strain evidence="8">JFC0074</strain>
    </source>
</reference>
<geneLocation type="chloroplast" evidence="8"/>
<keyword evidence="5 7" id="KW-0687">Ribonucleoprotein</keyword>
<dbReference type="EMBL" id="LT622865">
    <property type="protein sequence ID" value="SCW21798.1"/>
    <property type="molecule type" value="Genomic_DNA"/>
</dbReference>
<comment type="similarity">
    <text evidence="1 7">Belongs to the universal ribosomal protein uL23 family.</text>
</comment>
<dbReference type="NCBIfam" id="NF004363">
    <property type="entry name" value="PRK05738.2-4"/>
    <property type="match status" value="1"/>
</dbReference>
<dbReference type="GeneID" id="29998811"/>
<evidence type="ECO:0000256" key="2">
    <source>
        <dbReference type="ARBA" id="ARBA00022730"/>
    </source>
</evidence>
<evidence type="ECO:0000256" key="5">
    <source>
        <dbReference type="ARBA" id="ARBA00023274"/>
    </source>
</evidence>
<reference evidence="8" key="2">
    <citation type="submission" date="2016-10" db="EMBL/GenBank/DDBJ databases">
        <authorList>
            <person name="de Groot N.N."/>
        </authorList>
    </citation>
    <scope>NUCLEOTIDE SEQUENCE</scope>
    <source>
        <strain evidence="8">JFC0074</strain>
    </source>
</reference>
<dbReference type="GO" id="GO:0003735">
    <property type="term" value="F:structural constituent of ribosome"/>
    <property type="evidence" value="ECO:0007669"/>
    <property type="project" value="InterPro"/>
</dbReference>
<dbReference type="GO" id="GO:0005840">
    <property type="term" value="C:ribosome"/>
    <property type="evidence" value="ECO:0007669"/>
    <property type="project" value="UniProtKB-KW"/>
</dbReference>
<evidence type="ECO:0000256" key="6">
    <source>
        <dbReference type="ARBA" id="ARBA00035287"/>
    </source>
</evidence>